<dbReference type="Pfam" id="PF10344">
    <property type="entry name" value="Hobbit"/>
    <property type="match status" value="2"/>
</dbReference>
<feature type="chain" id="PRO_5020647663" evidence="1">
    <location>
        <begin position="20"/>
        <end position="394"/>
    </location>
</feature>
<reference evidence="2 3" key="1">
    <citation type="journal article" date="2018" name="Proc. Natl. Acad. Sci. U.S.A.">
        <title>Draft genome sequence of Camellia sinensis var. sinensis provides insights into the evolution of the tea genome and tea quality.</title>
        <authorList>
            <person name="Wei C."/>
            <person name="Yang H."/>
            <person name="Wang S."/>
            <person name="Zhao J."/>
            <person name="Liu C."/>
            <person name="Gao L."/>
            <person name="Xia E."/>
            <person name="Lu Y."/>
            <person name="Tai Y."/>
            <person name="She G."/>
            <person name="Sun J."/>
            <person name="Cao H."/>
            <person name="Tong W."/>
            <person name="Gao Q."/>
            <person name="Li Y."/>
            <person name="Deng W."/>
            <person name="Jiang X."/>
            <person name="Wang W."/>
            <person name="Chen Q."/>
            <person name="Zhang S."/>
            <person name="Li H."/>
            <person name="Wu J."/>
            <person name="Wang P."/>
            <person name="Li P."/>
            <person name="Shi C."/>
            <person name="Zheng F."/>
            <person name="Jian J."/>
            <person name="Huang B."/>
            <person name="Shan D."/>
            <person name="Shi M."/>
            <person name="Fang C."/>
            <person name="Yue Y."/>
            <person name="Li F."/>
            <person name="Li D."/>
            <person name="Wei S."/>
            <person name="Han B."/>
            <person name="Jiang C."/>
            <person name="Yin Y."/>
            <person name="Xia T."/>
            <person name="Zhang Z."/>
            <person name="Bennetzen J.L."/>
            <person name="Zhao S."/>
            <person name="Wan X."/>
        </authorList>
    </citation>
    <scope>NUCLEOTIDE SEQUENCE [LARGE SCALE GENOMIC DNA]</scope>
    <source>
        <strain evidence="3">cv. Shuchazao</strain>
        <tissue evidence="2">Leaf</tissue>
    </source>
</reference>
<feature type="signal peptide" evidence="1">
    <location>
        <begin position="1"/>
        <end position="19"/>
    </location>
</feature>
<protein>
    <submittedName>
        <fullName evidence="2">Uncharacterized protein</fullName>
    </submittedName>
</protein>
<dbReference type="AlphaFoldDB" id="A0A4S4F4P4"/>
<dbReference type="InterPro" id="IPR045167">
    <property type="entry name" value="Hobbit"/>
</dbReference>
<dbReference type="STRING" id="542762.A0A4S4F4P4"/>
<keyword evidence="1" id="KW-0732">Signal</keyword>
<dbReference type="EMBL" id="SDRB02000132">
    <property type="protein sequence ID" value="THG23815.1"/>
    <property type="molecule type" value="Genomic_DNA"/>
</dbReference>
<evidence type="ECO:0000313" key="3">
    <source>
        <dbReference type="Proteomes" id="UP000306102"/>
    </source>
</evidence>
<accession>A0A4S4F4P4</accession>
<evidence type="ECO:0000313" key="2">
    <source>
        <dbReference type="EMBL" id="THG23815.1"/>
    </source>
</evidence>
<name>A0A4S4F4P4_CAMSN</name>
<keyword evidence="3" id="KW-1185">Reference proteome</keyword>
<sequence length="394" mass="44428">MPQLGGRFLLAAASGRVLARSLNSVVHVGYEMIEQALGTENVPVPECQPEMTWNCMEFSVMLEHVQAHVAPTDVDPGAGLQWLPKIRRSSPKVKRTGALLERMKPLKELTFNSHNITATMTSRQFQVMLDVLTNLLFARVPKLRFTRAVWTLCIAERRLSLKRSVVQCQHFVSDCDADDEDVEEEADEVVPDGVEEVELARISLEQKERERKLILGDIRKLSTHGDTSGAIHLEKEGDLWMITGGRSILVHRLNKELGNVKKLRKDAASSLRMALQKAAQLRFMEKEKNKTPSCAMRVSVQINKVVWSMFADGKSIAEVEINDMWKTFDLIEDGEYQDLWFLLIERGGGIQRSIRLSKNEMKWLGELMEVLQNFGAKSDDCTRGNGIVHTTGSA</sequence>
<organism evidence="2 3">
    <name type="scientific">Camellia sinensis var. sinensis</name>
    <name type="common">China tea</name>
    <dbReference type="NCBI Taxonomy" id="542762"/>
    <lineage>
        <taxon>Eukaryota</taxon>
        <taxon>Viridiplantae</taxon>
        <taxon>Streptophyta</taxon>
        <taxon>Embryophyta</taxon>
        <taxon>Tracheophyta</taxon>
        <taxon>Spermatophyta</taxon>
        <taxon>Magnoliopsida</taxon>
        <taxon>eudicotyledons</taxon>
        <taxon>Gunneridae</taxon>
        <taxon>Pentapetalae</taxon>
        <taxon>asterids</taxon>
        <taxon>Ericales</taxon>
        <taxon>Theaceae</taxon>
        <taxon>Camellia</taxon>
    </lineage>
</organism>
<proteinExistence type="predicted"/>
<evidence type="ECO:0000256" key="1">
    <source>
        <dbReference type="SAM" id="SignalP"/>
    </source>
</evidence>
<dbReference type="Proteomes" id="UP000306102">
    <property type="component" value="Unassembled WGS sequence"/>
</dbReference>
<comment type="caution">
    <text evidence="2">The sequence shown here is derived from an EMBL/GenBank/DDBJ whole genome shotgun (WGS) entry which is preliminary data.</text>
</comment>
<gene>
    <name evidence="2" type="ORF">TEA_001611</name>
</gene>
<dbReference type="PANTHER" id="PTHR15678">
    <property type="entry name" value="ANTIGEN MLAA-22-RELATED"/>
    <property type="match status" value="1"/>
</dbReference>
<dbReference type="PANTHER" id="PTHR15678:SF8">
    <property type="entry name" value="PROTEIN KINKY POLLEN"/>
    <property type="match status" value="1"/>
</dbReference>